<keyword evidence="5" id="KW-0598">Phosphotransferase system</keyword>
<dbReference type="InterPro" id="IPR004703">
    <property type="entry name" value="PTS_sugar-sp_permease"/>
</dbReference>
<evidence type="ECO:0000256" key="1">
    <source>
        <dbReference type="ARBA" id="ARBA00004651"/>
    </source>
</evidence>
<evidence type="ECO:0000313" key="11">
    <source>
        <dbReference type="EMBL" id="MFL2102637.1"/>
    </source>
</evidence>
<feature type="transmembrane region" description="Helical" evidence="9">
    <location>
        <begin position="43"/>
        <end position="61"/>
    </location>
</feature>
<feature type="domain" description="PTS EIIC type-2" evidence="10">
    <location>
        <begin position="13"/>
        <end position="443"/>
    </location>
</feature>
<evidence type="ECO:0000256" key="4">
    <source>
        <dbReference type="ARBA" id="ARBA00022597"/>
    </source>
</evidence>
<dbReference type="PROSITE" id="PS51104">
    <property type="entry name" value="PTS_EIIC_TYPE_2"/>
    <property type="match status" value="1"/>
</dbReference>
<protein>
    <submittedName>
        <fullName evidence="11">PTS galactitol transporter subunit IIC</fullName>
    </submittedName>
</protein>
<name>A0ABW8UMQ7_9LACT</name>
<evidence type="ECO:0000256" key="8">
    <source>
        <dbReference type="ARBA" id="ARBA00023136"/>
    </source>
</evidence>
<dbReference type="EMBL" id="JBGQQK010000011">
    <property type="protein sequence ID" value="MFL2102637.1"/>
    <property type="molecule type" value="Genomic_DNA"/>
</dbReference>
<evidence type="ECO:0000256" key="5">
    <source>
        <dbReference type="ARBA" id="ARBA00022683"/>
    </source>
</evidence>
<sequence length="459" mass="48873">MEEGKMDWALSALQWFVDLGAVVVLPILIFIFGIVLGAKRGKAFISALTVGIGFIGLNLVIDLLTNNLGPAAQQMVERFGLNLTVIDVGWPAAAAISYGSILGTLAIPIGVAINVVLLIFGLTKTLNVDIWNIWHAAFIASLVYALTNNFLMGILATVVYIMMILLFGDLLGPIIKKFYGFPNLTFPHGTAAPGFIIALPFEWLFNRIPGIKNWKADPDTIQDKFGVFGNSAVVGFIIGLAIGLLAGYDVAALGQLAVSTAAVMILLPRMVALLMEGLTPISEAANEFVKKRFPGRELYIGMDAALSVGHPAVLSSSLLLVPITIFLAVILPGNSTIPFGDLATIPFLVCLMAPVFNGNIIRTVIAGTFYMVSVLYITSWVAPLVTQAAISANFDLEGNSAITALAEGGLWTTGMYVGITQLMGWIGLTVIGLIVLGGLYYVNKVLPGKKADLKDINES</sequence>
<dbReference type="InterPro" id="IPR013014">
    <property type="entry name" value="PTS_EIIC_2"/>
</dbReference>
<evidence type="ECO:0000259" key="10">
    <source>
        <dbReference type="PROSITE" id="PS51104"/>
    </source>
</evidence>
<dbReference type="RefSeq" id="WP_407141979.1">
    <property type="nucleotide sequence ID" value="NZ_JBGQQI010000009.1"/>
</dbReference>
<feature type="transmembrane region" description="Helical" evidence="9">
    <location>
        <begin position="312"/>
        <end position="331"/>
    </location>
</feature>
<keyword evidence="12" id="KW-1185">Reference proteome</keyword>
<dbReference type="Proteomes" id="UP001625374">
    <property type="component" value="Unassembled WGS sequence"/>
</dbReference>
<keyword evidence="6 9" id="KW-0812">Transmembrane</keyword>
<keyword evidence="4" id="KW-0762">Sugar transport</keyword>
<feature type="transmembrane region" description="Helical" evidence="9">
    <location>
        <begin position="12"/>
        <end position="36"/>
    </location>
</feature>
<evidence type="ECO:0000256" key="3">
    <source>
        <dbReference type="ARBA" id="ARBA00022475"/>
    </source>
</evidence>
<comment type="subcellular location">
    <subcellularLocation>
        <location evidence="1">Cell membrane</location>
        <topology evidence="1">Multi-pass membrane protein</topology>
    </subcellularLocation>
</comment>
<feature type="transmembrane region" description="Helical" evidence="9">
    <location>
        <begin position="252"/>
        <end position="272"/>
    </location>
</feature>
<gene>
    <name evidence="11" type="ORF">ACEN37_05145</name>
</gene>
<keyword evidence="2" id="KW-0813">Transport</keyword>
<keyword evidence="7 9" id="KW-1133">Transmembrane helix</keyword>
<dbReference type="PANTHER" id="PTHR37324">
    <property type="entry name" value="PTS SYSTEM GALACTITOL-SPECIFIC EIIC COMPONENT"/>
    <property type="match status" value="1"/>
</dbReference>
<evidence type="ECO:0000256" key="6">
    <source>
        <dbReference type="ARBA" id="ARBA00022692"/>
    </source>
</evidence>
<keyword evidence="8 9" id="KW-0472">Membrane</keyword>
<dbReference type="InterPro" id="IPR013853">
    <property type="entry name" value="EIIC-GAT"/>
</dbReference>
<dbReference type="PIRSF" id="PIRSF006304">
    <property type="entry name" value="GatC"/>
    <property type="match status" value="1"/>
</dbReference>
<feature type="transmembrane region" description="Helical" evidence="9">
    <location>
        <begin position="133"/>
        <end position="166"/>
    </location>
</feature>
<comment type="caution">
    <text evidence="11">The sequence shown here is derived from an EMBL/GenBank/DDBJ whole genome shotgun (WGS) entry which is preliminary data.</text>
</comment>
<organism evidence="11 12">
    <name type="scientific">Marinilactibacillus psychrotolerans</name>
    <dbReference type="NCBI Taxonomy" id="191770"/>
    <lineage>
        <taxon>Bacteria</taxon>
        <taxon>Bacillati</taxon>
        <taxon>Bacillota</taxon>
        <taxon>Bacilli</taxon>
        <taxon>Lactobacillales</taxon>
        <taxon>Carnobacteriaceae</taxon>
        <taxon>Marinilactibacillus</taxon>
    </lineage>
</organism>
<accession>A0ABW8UMQ7</accession>
<evidence type="ECO:0000313" key="12">
    <source>
        <dbReference type="Proteomes" id="UP001625374"/>
    </source>
</evidence>
<evidence type="ECO:0000256" key="7">
    <source>
        <dbReference type="ARBA" id="ARBA00022989"/>
    </source>
</evidence>
<reference evidence="11 12" key="1">
    <citation type="submission" date="2024-08" db="EMBL/GenBank/DDBJ databases">
        <authorList>
            <person name="Arias E."/>
        </authorList>
    </citation>
    <scope>NUCLEOTIDE SEQUENCE [LARGE SCALE GENOMIC DNA]</scope>
    <source>
        <strain evidence="11 12">FAM 24106</strain>
    </source>
</reference>
<feature type="transmembrane region" description="Helical" evidence="9">
    <location>
        <begin position="368"/>
        <end position="390"/>
    </location>
</feature>
<feature type="transmembrane region" description="Helical" evidence="9">
    <location>
        <begin position="186"/>
        <end position="205"/>
    </location>
</feature>
<evidence type="ECO:0000256" key="9">
    <source>
        <dbReference type="SAM" id="Phobius"/>
    </source>
</evidence>
<keyword evidence="3" id="KW-1003">Cell membrane</keyword>
<feature type="transmembrane region" description="Helical" evidence="9">
    <location>
        <begin position="95"/>
        <end position="121"/>
    </location>
</feature>
<feature type="transmembrane region" description="Helical" evidence="9">
    <location>
        <begin position="422"/>
        <end position="442"/>
    </location>
</feature>
<feature type="transmembrane region" description="Helical" evidence="9">
    <location>
        <begin position="225"/>
        <end position="246"/>
    </location>
</feature>
<proteinExistence type="predicted"/>
<dbReference type="Pfam" id="PF03611">
    <property type="entry name" value="EIIC-GAT"/>
    <property type="match status" value="1"/>
</dbReference>
<evidence type="ECO:0000256" key="2">
    <source>
        <dbReference type="ARBA" id="ARBA00022448"/>
    </source>
</evidence>
<feature type="transmembrane region" description="Helical" evidence="9">
    <location>
        <begin position="337"/>
        <end position="356"/>
    </location>
</feature>
<dbReference type="PANTHER" id="PTHR37324:SF2">
    <property type="entry name" value="PTS SYSTEM GALACTITOL-SPECIFIC EIIC COMPONENT"/>
    <property type="match status" value="1"/>
</dbReference>